<accession>A0A915K314</accession>
<organism evidence="1 2">
    <name type="scientific">Romanomermis culicivorax</name>
    <name type="common">Nematode worm</name>
    <dbReference type="NCBI Taxonomy" id="13658"/>
    <lineage>
        <taxon>Eukaryota</taxon>
        <taxon>Metazoa</taxon>
        <taxon>Ecdysozoa</taxon>
        <taxon>Nematoda</taxon>
        <taxon>Enoplea</taxon>
        <taxon>Dorylaimia</taxon>
        <taxon>Mermithida</taxon>
        <taxon>Mermithoidea</taxon>
        <taxon>Mermithidae</taxon>
        <taxon>Romanomermis</taxon>
    </lineage>
</organism>
<dbReference type="AlphaFoldDB" id="A0A915K314"/>
<protein>
    <submittedName>
        <fullName evidence="2">Uncharacterized protein</fullName>
    </submittedName>
</protein>
<reference evidence="2" key="1">
    <citation type="submission" date="2022-11" db="UniProtKB">
        <authorList>
            <consortium name="WormBaseParasite"/>
        </authorList>
    </citation>
    <scope>IDENTIFICATION</scope>
</reference>
<dbReference type="WBParaSite" id="nRc.2.0.1.t33091-RA">
    <property type="protein sequence ID" value="nRc.2.0.1.t33091-RA"/>
    <property type="gene ID" value="nRc.2.0.1.g33091"/>
</dbReference>
<evidence type="ECO:0000313" key="2">
    <source>
        <dbReference type="WBParaSite" id="nRc.2.0.1.t33091-RA"/>
    </source>
</evidence>
<keyword evidence="1" id="KW-1185">Reference proteome</keyword>
<sequence length="166" mass="18634">MMAGVIRIGFMVNNSDGVLIPRGHCMFQMYQTAQMTGQLGSCTTVLIVAIDRLLAVAIFDQYRHFKKSENNEAGSGDWRKKMDRSKTSHDAQGMAKEALFKEKQSMIQAVLSFCDFRVICKHPFFICNVVLYLADESIDRRPRNCVIVPCLYSPIPLCVASPVHPG</sequence>
<proteinExistence type="predicted"/>
<dbReference type="Proteomes" id="UP000887565">
    <property type="component" value="Unplaced"/>
</dbReference>
<evidence type="ECO:0000313" key="1">
    <source>
        <dbReference type="Proteomes" id="UP000887565"/>
    </source>
</evidence>
<name>A0A915K314_ROMCU</name>